<proteinExistence type="predicted"/>
<feature type="domain" description="ATP-grasp" evidence="1">
    <location>
        <begin position="90"/>
        <end position="247"/>
    </location>
</feature>
<evidence type="ECO:0000313" key="2">
    <source>
        <dbReference type="EMBL" id="QJW95276.1"/>
    </source>
</evidence>
<reference evidence="3" key="1">
    <citation type="submission" date="2020-05" db="EMBL/GenBank/DDBJ databases">
        <title>Frigoriglobus tundricola gen. nov., sp. nov., a psychrotolerant cellulolytic planctomycete of the family Gemmataceae with two divergent copies of 16S rRNA gene.</title>
        <authorList>
            <person name="Kulichevskaya I.S."/>
            <person name="Ivanova A.A."/>
            <person name="Naumoff D.G."/>
            <person name="Beletsky A.V."/>
            <person name="Rijpstra W.I.C."/>
            <person name="Sinninghe Damste J.S."/>
            <person name="Mardanov A.V."/>
            <person name="Ravin N.V."/>
            <person name="Dedysh S.N."/>
        </authorList>
    </citation>
    <scope>NUCLEOTIDE SEQUENCE [LARGE SCALE GENOMIC DNA]</scope>
    <source>
        <strain evidence="3">PL17</strain>
    </source>
</reference>
<sequence>MPTLIMASRAFVCLIGGTPHPAAACEQRLIAAAEAVGWSVLAGDVDPLPPAVDEPAVYVTTDRAVATAAALDLALLEPTFDLLTRVPERFLRRQVEAATFGDLDRLAGRTFVKPADPLDKWFDAGVYSDVRDIRVRNQLRPDAPVLLSEPVEWSVEFRYFVLGGHVVAGSPYIAYGRPAWRWHPGKAPDAPTAGRAVVEGVCTAMEGELPPAFVLDVGRIDDRGWAVVEFNPVWSAGLLNADAAAVLPALLRATRRRSDLSADDRQWDVRG</sequence>
<dbReference type="Pfam" id="PF18299">
    <property type="entry name" value="R2K_2"/>
    <property type="match status" value="1"/>
</dbReference>
<accession>A0A6M5YPK3</accession>
<evidence type="ECO:0000259" key="1">
    <source>
        <dbReference type="Pfam" id="PF18299"/>
    </source>
</evidence>
<gene>
    <name evidence="2" type="ORF">FTUN_2818</name>
</gene>
<protein>
    <recommendedName>
        <fullName evidence="1">ATP-grasp domain-containing protein</fullName>
    </recommendedName>
</protein>
<keyword evidence="3" id="KW-1185">Reference proteome</keyword>
<dbReference type="Proteomes" id="UP000503447">
    <property type="component" value="Chromosome"/>
</dbReference>
<dbReference type="EMBL" id="CP053452">
    <property type="protein sequence ID" value="QJW95276.1"/>
    <property type="molecule type" value="Genomic_DNA"/>
</dbReference>
<evidence type="ECO:0000313" key="3">
    <source>
        <dbReference type="Proteomes" id="UP000503447"/>
    </source>
</evidence>
<dbReference type="AlphaFoldDB" id="A0A6M5YPK3"/>
<dbReference type="KEGG" id="ftj:FTUN_2818"/>
<dbReference type="InterPro" id="IPR041261">
    <property type="entry name" value="R2K_2"/>
</dbReference>
<name>A0A6M5YPK3_9BACT</name>
<dbReference type="RefSeq" id="WP_171471090.1">
    <property type="nucleotide sequence ID" value="NZ_CP053452.2"/>
</dbReference>
<organism evidence="2 3">
    <name type="scientific">Frigoriglobus tundricola</name>
    <dbReference type="NCBI Taxonomy" id="2774151"/>
    <lineage>
        <taxon>Bacteria</taxon>
        <taxon>Pseudomonadati</taxon>
        <taxon>Planctomycetota</taxon>
        <taxon>Planctomycetia</taxon>
        <taxon>Gemmatales</taxon>
        <taxon>Gemmataceae</taxon>
        <taxon>Frigoriglobus</taxon>
    </lineage>
</organism>